<dbReference type="OrthoDB" id="10000533at2759"/>
<reference evidence="5 6" key="1">
    <citation type="journal article" date="2018" name="Front. Microbiol.">
        <title>Genome-Wide Analysis of Corynespora cassiicola Leaf Fall Disease Putative Effectors.</title>
        <authorList>
            <person name="Lopez D."/>
            <person name="Ribeiro S."/>
            <person name="Label P."/>
            <person name="Fumanal B."/>
            <person name="Venisse J.S."/>
            <person name="Kohler A."/>
            <person name="de Oliveira R.R."/>
            <person name="Labutti K."/>
            <person name="Lipzen A."/>
            <person name="Lail K."/>
            <person name="Bauer D."/>
            <person name="Ohm R.A."/>
            <person name="Barry K.W."/>
            <person name="Spatafora J."/>
            <person name="Grigoriev I.V."/>
            <person name="Martin F.M."/>
            <person name="Pujade-Renaud V."/>
        </authorList>
    </citation>
    <scope>NUCLEOTIDE SEQUENCE [LARGE SCALE GENOMIC DNA]</scope>
    <source>
        <strain evidence="5 6">Philippines</strain>
    </source>
</reference>
<evidence type="ECO:0000256" key="3">
    <source>
        <dbReference type="ARBA" id="ARBA00023002"/>
    </source>
</evidence>
<organism evidence="5 6">
    <name type="scientific">Corynespora cassiicola Philippines</name>
    <dbReference type="NCBI Taxonomy" id="1448308"/>
    <lineage>
        <taxon>Eukaryota</taxon>
        <taxon>Fungi</taxon>
        <taxon>Dikarya</taxon>
        <taxon>Ascomycota</taxon>
        <taxon>Pezizomycotina</taxon>
        <taxon>Dothideomycetes</taxon>
        <taxon>Pleosporomycetidae</taxon>
        <taxon>Pleosporales</taxon>
        <taxon>Corynesporascaceae</taxon>
        <taxon>Corynespora</taxon>
    </lineage>
</organism>
<evidence type="ECO:0000313" key="6">
    <source>
        <dbReference type="Proteomes" id="UP000240883"/>
    </source>
</evidence>
<dbReference type="InterPro" id="IPR036291">
    <property type="entry name" value="NAD(P)-bd_dom_sf"/>
</dbReference>
<evidence type="ECO:0000256" key="1">
    <source>
        <dbReference type="ARBA" id="ARBA00005725"/>
    </source>
</evidence>
<evidence type="ECO:0000313" key="5">
    <source>
        <dbReference type="EMBL" id="PSN73450.1"/>
    </source>
</evidence>
<proteinExistence type="inferred from homology"/>
<dbReference type="InterPro" id="IPR008030">
    <property type="entry name" value="NmrA-like"/>
</dbReference>
<protein>
    <submittedName>
        <fullName evidence="5">NAD(P)-binding protein</fullName>
    </submittedName>
</protein>
<dbReference type="SUPFAM" id="SSF51735">
    <property type="entry name" value="NAD(P)-binding Rossmann-fold domains"/>
    <property type="match status" value="1"/>
</dbReference>
<feature type="domain" description="NmrA-like" evidence="4">
    <location>
        <begin position="2"/>
        <end position="238"/>
    </location>
</feature>
<dbReference type="EMBL" id="KZ678129">
    <property type="protein sequence ID" value="PSN73450.1"/>
    <property type="molecule type" value="Genomic_DNA"/>
</dbReference>
<keyword evidence="6" id="KW-1185">Reference proteome</keyword>
<keyword evidence="3" id="KW-0560">Oxidoreductase</keyword>
<keyword evidence="2" id="KW-0521">NADP</keyword>
<accession>A0A2T2P6Y4</accession>
<dbReference type="Gene3D" id="3.40.50.720">
    <property type="entry name" value="NAD(P)-binding Rossmann-like Domain"/>
    <property type="match status" value="1"/>
</dbReference>
<dbReference type="AlphaFoldDB" id="A0A2T2P6Y4"/>
<dbReference type="InterPro" id="IPR051609">
    <property type="entry name" value="NmrA/Isoflavone_reductase-like"/>
</dbReference>
<dbReference type="GO" id="GO:0016491">
    <property type="term" value="F:oxidoreductase activity"/>
    <property type="evidence" value="ECO:0007669"/>
    <property type="project" value="UniProtKB-KW"/>
</dbReference>
<gene>
    <name evidence="5" type="ORF">BS50DRAFT_543077</name>
</gene>
<comment type="similarity">
    <text evidence="1">Belongs to the NmrA-type oxidoreductase family. Isoflavone reductase subfamily.</text>
</comment>
<dbReference type="Gene3D" id="3.90.25.10">
    <property type="entry name" value="UDP-galactose 4-epimerase, domain 1"/>
    <property type="match status" value="1"/>
</dbReference>
<dbReference type="STRING" id="1448308.A0A2T2P6Y4"/>
<evidence type="ECO:0000259" key="4">
    <source>
        <dbReference type="Pfam" id="PF05368"/>
    </source>
</evidence>
<dbReference type="PANTHER" id="PTHR47706">
    <property type="entry name" value="NMRA-LIKE FAMILY PROTEIN"/>
    <property type="match status" value="1"/>
</dbReference>
<dbReference type="PANTHER" id="PTHR47706:SF4">
    <property type="entry name" value="NMRA-LIKE DOMAIN-CONTAINING PROTEIN"/>
    <property type="match status" value="1"/>
</dbReference>
<dbReference type="Proteomes" id="UP000240883">
    <property type="component" value="Unassembled WGS sequence"/>
</dbReference>
<name>A0A2T2P6Y4_CORCC</name>
<dbReference type="Pfam" id="PF05368">
    <property type="entry name" value="NmrA"/>
    <property type="match status" value="1"/>
</dbReference>
<sequence length="313" mass="34220">MSSVVAIAGGSSGLGRAIAEAIKADGRHEPVILSRNANENLEKELGVRFLAADYSSIDNLVSLLQENNINTVIATLNTWGDLGPESNLIHAADKSTVTKRFIPNNWSAIEYKPEYSFPLSAPHIAAQQELAKTSLEWTRIYPGLFLEYYAPSLPTYIQRNAAMVDVDGGIAAIPGTGNDPIDFTYTFDTGRYIAALLSLPAWEPKYFIAGETKTWNQVVEIAERVKGTKFEVHYDSLEQLAKGEVTVLPAYKKAAAAFGGEAVLPMIIGTFAKWGAWMNEGKFHAEGVTRLNEVFPEIKPVGLEEALERGVKN</sequence>
<evidence type="ECO:0000256" key="2">
    <source>
        <dbReference type="ARBA" id="ARBA00022857"/>
    </source>
</evidence>